<organism evidence="2 3">
    <name type="scientific">Aspergillus sergii</name>
    <dbReference type="NCBI Taxonomy" id="1034303"/>
    <lineage>
        <taxon>Eukaryota</taxon>
        <taxon>Fungi</taxon>
        <taxon>Dikarya</taxon>
        <taxon>Ascomycota</taxon>
        <taxon>Pezizomycotina</taxon>
        <taxon>Eurotiomycetes</taxon>
        <taxon>Eurotiomycetidae</taxon>
        <taxon>Eurotiales</taxon>
        <taxon>Aspergillaceae</taxon>
        <taxon>Aspergillus</taxon>
        <taxon>Aspergillus subgen. Circumdati</taxon>
    </lineage>
</organism>
<evidence type="ECO:0000313" key="3">
    <source>
        <dbReference type="Proteomes" id="UP000325945"/>
    </source>
</evidence>
<name>A0A5N6XGX1_9EURO</name>
<dbReference type="AlphaFoldDB" id="A0A5N6XGX1"/>
<sequence>MIVALARVYRCPTDKDEGAHIFLISAFKYWEVRRAILDRYRYFWWIAAFRIVSKFSIAWQ</sequence>
<evidence type="ECO:0000256" key="1">
    <source>
        <dbReference type="SAM" id="Phobius"/>
    </source>
</evidence>
<protein>
    <submittedName>
        <fullName evidence="2">Uncharacterized protein</fullName>
    </submittedName>
</protein>
<evidence type="ECO:0000313" key="2">
    <source>
        <dbReference type="EMBL" id="KAE8332013.1"/>
    </source>
</evidence>
<proteinExistence type="predicted"/>
<accession>A0A5N6XGX1</accession>
<gene>
    <name evidence="2" type="ORF">BDV39DRAFT_168000</name>
</gene>
<keyword evidence="1" id="KW-0812">Transmembrane</keyword>
<keyword evidence="1" id="KW-1133">Transmembrane helix</keyword>
<keyword evidence="1" id="KW-0472">Membrane</keyword>
<dbReference type="EMBL" id="ML741767">
    <property type="protein sequence ID" value="KAE8332013.1"/>
    <property type="molecule type" value="Genomic_DNA"/>
</dbReference>
<keyword evidence="3" id="KW-1185">Reference proteome</keyword>
<reference evidence="3" key="1">
    <citation type="submission" date="2019-04" db="EMBL/GenBank/DDBJ databases">
        <title>Friends and foes A comparative genomics studyof 23 Aspergillus species from section Flavi.</title>
        <authorList>
            <consortium name="DOE Joint Genome Institute"/>
            <person name="Kjaerbolling I."/>
            <person name="Vesth T."/>
            <person name="Frisvad J.C."/>
            <person name="Nybo J.L."/>
            <person name="Theobald S."/>
            <person name="Kildgaard S."/>
            <person name="Isbrandt T."/>
            <person name="Kuo A."/>
            <person name="Sato A."/>
            <person name="Lyhne E.K."/>
            <person name="Kogle M.E."/>
            <person name="Wiebenga A."/>
            <person name="Kun R.S."/>
            <person name="Lubbers R.J."/>
            <person name="Makela M.R."/>
            <person name="Barry K."/>
            <person name="Chovatia M."/>
            <person name="Clum A."/>
            <person name="Daum C."/>
            <person name="Haridas S."/>
            <person name="He G."/>
            <person name="LaButti K."/>
            <person name="Lipzen A."/>
            <person name="Mondo S."/>
            <person name="Riley R."/>
            <person name="Salamov A."/>
            <person name="Simmons B.A."/>
            <person name="Magnuson J.K."/>
            <person name="Henrissat B."/>
            <person name="Mortensen U.H."/>
            <person name="Larsen T.O."/>
            <person name="Devries R.P."/>
            <person name="Grigoriev I.V."/>
            <person name="Machida M."/>
            <person name="Baker S.E."/>
            <person name="Andersen M.R."/>
        </authorList>
    </citation>
    <scope>NUCLEOTIDE SEQUENCE [LARGE SCALE GENOMIC DNA]</scope>
    <source>
        <strain evidence="3">CBS 130017</strain>
    </source>
</reference>
<feature type="transmembrane region" description="Helical" evidence="1">
    <location>
        <begin position="42"/>
        <end position="59"/>
    </location>
</feature>
<dbReference type="Proteomes" id="UP000325945">
    <property type="component" value="Unassembled WGS sequence"/>
</dbReference>